<reference evidence="3 4" key="1">
    <citation type="submission" date="2016-10" db="EMBL/GenBank/DDBJ databases">
        <authorList>
            <person name="Varghese N."/>
            <person name="Submissions S."/>
        </authorList>
    </citation>
    <scope>NUCLEOTIDE SEQUENCE [LARGE SCALE GENOMIC DNA]</scope>
    <source>
        <strain evidence="3 4">DSM 16525</strain>
    </source>
</reference>
<gene>
    <name evidence="2" type="ORF">MFU01_46680</name>
    <name evidence="3" type="ORF">SAMN05443572_109283</name>
</gene>
<organism evidence="2 5">
    <name type="scientific">Myxococcus fulvus</name>
    <dbReference type="NCBI Taxonomy" id="33"/>
    <lineage>
        <taxon>Bacteria</taxon>
        <taxon>Pseudomonadati</taxon>
        <taxon>Myxococcota</taxon>
        <taxon>Myxococcia</taxon>
        <taxon>Myxococcales</taxon>
        <taxon>Cystobacterineae</taxon>
        <taxon>Myxococcaceae</taxon>
        <taxon>Myxococcus</taxon>
    </lineage>
</organism>
<keyword evidence="4" id="KW-1185">Reference proteome</keyword>
<comment type="caution">
    <text evidence="2">The sequence shown here is derived from an EMBL/GenBank/DDBJ whole genome shotgun (WGS) entry which is preliminary data.</text>
</comment>
<evidence type="ECO:0000313" key="2">
    <source>
        <dbReference type="EMBL" id="GEN09631.1"/>
    </source>
</evidence>
<evidence type="ECO:0000313" key="5">
    <source>
        <dbReference type="Proteomes" id="UP000321514"/>
    </source>
</evidence>
<dbReference type="EMBL" id="FOIB01000009">
    <property type="protein sequence ID" value="SEU33408.1"/>
    <property type="molecule type" value="Genomic_DNA"/>
</dbReference>
<reference evidence="2 5" key="2">
    <citation type="submission" date="2019-07" db="EMBL/GenBank/DDBJ databases">
        <title>Whole genome shotgun sequence of Myxococcus fulvus NBRC 100333.</title>
        <authorList>
            <person name="Hosoyama A."/>
            <person name="Uohara A."/>
            <person name="Ohji S."/>
            <person name="Ichikawa N."/>
        </authorList>
    </citation>
    <scope>NUCLEOTIDE SEQUENCE [LARGE SCALE GENOMIC DNA]</scope>
    <source>
        <strain evidence="2 5">NBRC 100333</strain>
    </source>
</reference>
<dbReference type="AlphaFoldDB" id="A0A511T636"/>
<evidence type="ECO:0008006" key="6">
    <source>
        <dbReference type="Google" id="ProtNLM"/>
    </source>
</evidence>
<dbReference type="Proteomes" id="UP000183760">
    <property type="component" value="Unassembled WGS sequence"/>
</dbReference>
<evidence type="ECO:0000256" key="1">
    <source>
        <dbReference type="SAM" id="SignalP"/>
    </source>
</evidence>
<evidence type="ECO:0000313" key="4">
    <source>
        <dbReference type="Proteomes" id="UP000183760"/>
    </source>
</evidence>
<name>A0A511T636_MYXFU</name>
<evidence type="ECO:0000313" key="3">
    <source>
        <dbReference type="EMBL" id="SEU33408.1"/>
    </source>
</evidence>
<dbReference type="EMBL" id="BJXR01000034">
    <property type="protein sequence ID" value="GEN09631.1"/>
    <property type="molecule type" value="Genomic_DNA"/>
</dbReference>
<keyword evidence="1" id="KW-0732">Signal</keyword>
<sequence>MNSTRIAAAVCILTFAGTSLAGARYGQNVHVDTALRYAFGAIGAARNSSDYNQALKCGISATPTTMSGYCIATNAQGEAYSCSTNSPNLVEAIKHVGESSYVRFHGDEYGNCIEIVVENASYNEPKR</sequence>
<proteinExistence type="predicted"/>
<dbReference type="Proteomes" id="UP000321514">
    <property type="component" value="Unassembled WGS sequence"/>
</dbReference>
<feature type="signal peptide" evidence="1">
    <location>
        <begin position="1"/>
        <end position="21"/>
    </location>
</feature>
<protein>
    <recommendedName>
        <fullName evidence="6">Lipoprotein</fullName>
    </recommendedName>
</protein>
<feature type="chain" id="PRO_5022914721" description="Lipoprotein" evidence="1">
    <location>
        <begin position="22"/>
        <end position="127"/>
    </location>
</feature>
<accession>A0A511T636</accession>